<keyword evidence="2" id="KW-1185">Reference proteome</keyword>
<evidence type="ECO:0000313" key="1">
    <source>
        <dbReference type="EnsemblMetazoa" id="AMAM011700-PA"/>
    </source>
</evidence>
<dbReference type="VEuPathDB" id="VectorBase:AMAM011700"/>
<dbReference type="AlphaFoldDB" id="A0A182SR22"/>
<evidence type="ECO:0000313" key="2">
    <source>
        <dbReference type="Proteomes" id="UP000075901"/>
    </source>
</evidence>
<accession>A0A182SR22</accession>
<protein>
    <submittedName>
        <fullName evidence="1">Uncharacterized protein</fullName>
    </submittedName>
</protein>
<organism evidence="1 2">
    <name type="scientific">Anopheles maculatus</name>
    <dbReference type="NCBI Taxonomy" id="74869"/>
    <lineage>
        <taxon>Eukaryota</taxon>
        <taxon>Metazoa</taxon>
        <taxon>Ecdysozoa</taxon>
        <taxon>Arthropoda</taxon>
        <taxon>Hexapoda</taxon>
        <taxon>Insecta</taxon>
        <taxon>Pterygota</taxon>
        <taxon>Neoptera</taxon>
        <taxon>Endopterygota</taxon>
        <taxon>Diptera</taxon>
        <taxon>Nematocera</taxon>
        <taxon>Culicoidea</taxon>
        <taxon>Culicidae</taxon>
        <taxon>Anophelinae</taxon>
        <taxon>Anopheles</taxon>
        <taxon>Anopheles maculatus group</taxon>
    </lineage>
</organism>
<reference evidence="2" key="1">
    <citation type="submission" date="2013-09" db="EMBL/GenBank/DDBJ databases">
        <title>The Genome Sequence of Anopheles maculatus species B.</title>
        <authorList>
            <consortium name="The Broad Institute Genomics Platform"/>
            <person name="Neafsey D.E."/>
            <person name="Besansky N."/>
            <person name="Howell P."/>
            <person name="Walton C."/>
            <person name="Young S.K."/>
            <person name="Zeng Q."/>
            <person name="Gargeya S."/>
            <person name="Fitzgerald M."/>
            <person name="Haas B."/>
            <person name="Abouelleil A."/>
            <person name="Allen A.W."/>
            <person name="Alvarado L."/>
            <person name="Arachchi H.M."/>
            <person name="Berlin A.M."/>
            <person name="Chapman S.B."/>
            <person name="Gainer-Dewar J."/>
            <person name="Goldberg J."/>
            <person name="Griggs A."/>
            <person name="Gujja S."/>
            <person name="Hansen M."/>
            <person name="Howarth C."/>
            <person name="Imamovic A."/>
            <person name="Ireland A."/>
            <person name="Larimer J."/>
            <person name="McCowan C."/>
            <person name="Murphy C."/>
            <person name="Pearson M."/>
            <person name="Poon T.W."/>
            <person name="Priest M."/>
            <person name="Roberts A."/>
            <person name="Saif S."/>
            <person name="Shea T."/>
            <person name="Sisk P."/>
            <person name="Sykes S."/>
            <person name="Wortman J."/>
            <person name="Nusbaum C."/>
            <person name="Birren B."/>
        </authorList>
    </citation>
    <scope>NUCLEOTIDE SEQUENCE [LARGE SCALE GENOMIC DNA]</scope>
    <source>
        <strain evidence="2">maculatus3</strain>
    </source>
</reference>
<proteinExistence type="predicted"/>
<sequence>MGGVSFQLAYQKTGYMIFCTHHIPQIDQLRATRHTIVSTKSLKCLGVELCRKQYHGRHLEKDCSKACRMTNVLTALMPNKCGPKSSSMRPLVNVSIVRYAAPAWGRTLLQRDTHRTTIQRIHRIGVLRVVSAF</sequence>
<dbReference type="Proteomes" id="UP000075901">
    <property type="component" value="Unassembled WGS sequence"/>
</dbReference>
<dbReference type="EnsemblMetazoa" id="AMAM011700-RA">
    <property type="protein sequence ID" value="AMAM011700-PA"/>
    <property type="gene ID" value="AMAM011700"/>
</dbReference>
<name>A0A182SR22_9DIPT</name>
<reference evidence="1" key="2">
    <citation type="submission" date="2020-05" db="UniProtKB">
        <authorList>
            <consortium name="EnsemblMetazoa"/>
        </authorList>
    </citation>
    <scope>IDENTIFICATION</scope>
    <source>
        <strain evidence="1">maculatus3</strain>
    </source>
</reference>